<dbReference type="PANTHER" id="PTHR46730:SF1">
    <property type="entry name" value="PLAT DOMAIN-CONTAINING PROTEIN"/>
    <property type="match status" value="1"/>
</dbReference>
<evidence type="ECO:0000313" key="8">
    <source>
        <dbReference type="Proteomes" id="UP000323011"/>
    </source>
</evidence>
<keyword evidence="3" id="KW-0677">Repeat</keyword>
<proteinExistence type="predicted"/>
<evidence type="ECO:0000256" key="5">
    <source>
        <dbReference type="ARBA" id="ARBA00023136"/>
    </source>
</evidence>
<evidence type="ECO:0000256" key="3">
    <source>
        <dbReference type="ARBA" id="ARBA00022737"/>
    </source>
</evidence>
<feature type="domain" description="PKD/REJ-like" evidence="6">
    <location>
        <begin position="443"/>
        <end position="731"/>
    </location>
</feature>
<evidence type="ECO:0000313" key="7">
    <source>
        <dbReference type="EMBL" id="KAA0145862.1"/>
    </source>
</evidence>
<evidence type="ECO:0000256" key="1">
    <source>
        <dbReference type="ARBA" id="ARBA00004370"/>
    </source>
</evidence>
<dbReference type="GO" id="GO:0005261">
    <property type="term" value="F:monoatomic cation channel activity"/>
    <property type="evidence" value="ECO:0007669"/>
    <property type="project" value="TreeGrafter"/>
</dbReference>
<evidence type="ECO:0000256" key="2">
    <source>
        <dbReference type="ARBA" id="ARBA00022692"/>
    </source>
</evidence>
<dbReference type="EMBL" id="VLTN01000119">
    <property type="protein sequence ID" value="KAA0145862.1"/>
    <property type="molecule type" value="Genomic_DNA"/>
</dbReference>
<reference evidence="7 8" key="1">
    <citation type="submission" date="2019-07" db="EMBL/GenBank/DDBJ databases">
        <title>Genomes of Cafeteria roenbergensis.</title>
        <authorList>
            <person name="Fischer M.G."/>
            <person name="Hackl T."/>
            <person name="Roman M."/>
        </authorList>
    </citation>
    <scope>NUCLEOTIDE SEQUENCE [LARGE SCALE GENOMIC DNA]</scope>
    <source>
        <strain evidence="7 8">BVI</strain>
    </source>
</reference>
<evidence type="ECO:0000259" key="6">
    <source>
        <dbReference type="Pfam" id="PF02010"/>
    </source>
</evidence>
<dbReference type="InterPro" id="IPR002859">
    <property type="entry name" value="PKD/REJ-like"/>
</dbReference>
<dbReference type="GO" id="GO:0006816">
    <property type="term" value="P:calcium ion transport"/>
    <property type="evidence" value="ECO:0007669"/>
    <property type="project" value="TreeGrafter"/>
</dbReference>
<sequence>METRAQLESSGPHAVTGGDGTFIAELTFTAENWFEPQVVIVGARDDRLDEAGDEHRVSAQLVLVSEDVAYGSMATVPSLEVSIREDAFTAPPVLSSAKFDNELTSLTLTFDRDTNAGGSAEGAFACSELLSPVAALADTATQCSVPAIAARRSAVATLFGAGSSCQWQSRRQLQVRFGRAPTVLPGHSIALVPGKVKASSAARLSSAGVVNVTAAANGILPVADIGPGSRTIGRCDKLTVSVREAGGGNRPLACQWSIVSVVNTATRQTSTAAVHAAGLKTVLDARNAGDSAVSCATIAFANASAITDGYTVTLEVTVTNFNGGSATTQSAIVKQGIAAPSLVAPSSVSVLRSAEQFIDVRAFAPRCSGEAELSAEARAMRFFFFDASASPMATDVPSQLLGGGSLFTSFDASADAATQSGGRLVAPPGASARQFDTSPLPFVVVPGKALTPGLKYTVRVFAQLISNPAAVASADIEVAPQLDALRSSIAGGSFKQAPVDVALTLDASASSDPSALSGVAATFSWSCQPDSAANSAAGLAAVADCGPAGTTVGAATVGAVTLPALSLSAGYTYRFTVTYTKGSRSSVSTQTVQAVSGAGPEVLVQEPETIDFAGILGGQLSVVSEQDSVFLDAVVSSLDEGSLELQWTQAGGPPLPAGAFTDPDMADELFASSPLSSTLIVRGDTLLPSSTYEFCVTATDATGSRKACTSFMTAPEPAGGYVEVEAADASAATAFSPYVVMPAGDVVIIVEVETSFFTRGYAWTSLTVGAYTGTQADLLASMQNLAGDGDYRQTLAGAGAVSSVTGGASAPSLRVLAQLTEGKSSPALRASSRRSLRAAARALETTQSVAASIRALLDRALQQGQSATLSSDLTSLAADVTRALDLASSQQQVSAMSPTDARVYLTRVNTTLSIFASTTSANAPAVTVLDVMARASARLVAAVPAAQADYRVALEALYRGYLWHLSDTATAKPVGALSFTSSFAARARASAVGAAKNILQLGNVTRVAGAVDRFGAAITSSIVGRLSVTGSARLASLSTGAIVDAAGSQAIGALVTGVDTAHPMFANASAWATADARFSGLPAAGTSSEAQDADAARRLSIAGQVTLPASAALPAVSGRASGLAFSSLLVDRLDRMVEPLGALVLVSGSSAAVATAAISGGDASADTAANKTRFAAVYESDVPVACASLATMARGTASFTLAGSASATISSSVVSAAAHRRAVPDAGQSLPAAVPEAMRGKRAVDAATSVAGVAAASPVTYWPQAYPCSTNADCGEGYVCDAGIGMSSTRFVNRATGSDVDAGSSIVVGGASGAAFTGSNGVGVAMTAAQDSVAELMLAPPTLSAAIEARLNAASATRAGLTAALRRVLGATVGAEITRISLAAKAVPARLSVGASSVALNAALKAAQDAPVASNSQSRRRIALVPVSVRATSADDLRYDATGRCAVASTDGKSCQRTLPRQGAARGPLACSPWTTTPSACPSPPTAGAEGAFNSSMARVNGIKEGTASLSFRVEVRNRVRMPRGTIRVQLAALPYVNDASASPLSCAQRRGRLRLRGHRRVQDRDLHVVDDNVARGTRVPARVTATISLPSITNAADHTAALTALVPPPLAADHAGVAPTYSAATPWVRTMTAFVEDNDASGLKLFAVTPTPATSQRTGLAAGITKEAAPVDQHRLPAALSAVVNVTVQPAQFATGGVVRINAGTLTASQTEAVFAATVEAVSTDAAYNGLVLAGPVLVSITDPAAAALQVTAQSTSVSEGFTATVATVRLSVSPGSATVVVRPAVLLPAWARNNSAAAALFIPTSPAPLSVATAELVFTSANWNVAQNVRVTAANVDSPLPFPEQPFAVSLPITVSSTAGPFKANGTVYYANALPVSFSQSETAAITYTDVTARFVAGATGAEAGSALTIATGQPAPALTLTEDNSYSGAAFDRIASVFGAALFAKEVALPSGRDRHGTTGAAFRFKPTNFASAKPLFLVRAANRVDHAAADLSGSLRFSVDASSASDDLAFRNAATVGTVSVSVTDDDVAGVTVTRTGRTEAVGSSPAASANFSIVLDSQPQAPVTVGLVFTGLPAECASAACTSVAAIGSTSSSVVAIDGSLAAVFSAASWSTASTVQVTLTPNGQALMAETAASHLLARFVVSAAGDASYSALRTSTLATGVSTTALDVAALEAVCPSP</sequence>
<accession>A0A5A8BYI8</accession>
<evidence type="ECO:0000256" key="4">
    <source>
        <dbReference type="ARBA" id="ARBA00022989"/>
    </source>
</evidence>
<dbReference type="PANTHER" id="PTHR46730">
    <property type="entry name" value="POLYCYSTIN-1"/>
    <property type="match status" value="1"/>
</dbReference>
<comment type="caution">
    <text evidence="7">The sequence shown here is derived from an EMBL/GenBank/DDBJ whole genome shotgun (WGS) entry which is preliminary data.</text>
</comment>
<dbReference type="Pfam" id="PF02010">
    <property type="entry name" value="REJ"/>
    <property type="match status" value="1"/>
</dbReference>
<keyword evidence="5" id="KW-0472">Membrane</keyword>
<gene>
    <name evidence="7" type="ORF">FNF29_08365</name>
</gene>
<name>A0A5A8BYI8_CAFRO</name>
<keyword evidence="4" id="KW-1133">Transmembrane helix</keyword>
<dbReference type="Proteomes" id="UP000323011">
    <property type="component" value="Unassembled WGS sequence"/>
</dbReference>
<keyword evidence="2" id="KW-0812">Transmembrane</keyword>
<dbReference type="GO" id="GO:0005886">
    <property type="term" value="C:plasma membrane"/>
    <property type="evidence" value="ECO:0007669"/>
    <property type="project" value="TreeGrafter"/>
</dbReference>
<comment type="subcellular location">
    <subcellularLocation>
        <location evidence="1">Membrane</location>
    </subcellularLocation>
</comment>
<organism evidence="7 8">
    <name type="scientific">Cafeteria roenbergensis</name>
    <name type="common">Marine flagellate</name>
    <dbReference type="NCBI Taxonomy" id="33653"/>
    <lineage>
        <taxon>Eukaryota</taxon>
        <taxon>Sar</taxon>
        <taxon>Stramenopiles</taxon>
        <taxon>Bigyra</taxon>
        <taxon>Opalozoa</taxon>
        <taxon>Bicosoecida</taxon>
        <taxon>Cafeteriaceae</taxon>
        <taxon>Cafeteria</taxon>
    </lineage>
</organism>
<protein>
    <recommendedName>
        <fullName evidence="6">PKD/REJ-like domain-containing protein</fullName>
    </recommendedName>
</protein>
<keyword evidence="8" id="KW-1185">Reference proteome</keyword>